<sequence>MTERPMTEADRAALRAAVEILERESFAQRLTALAGRQIGFAGRIIPTALQEVAASATRRGIKSALRVAISSLDPAAPARDASRLHLRLAAASGAIGGAIGLASLPIELPVSTVIMLRSIADIARSEGEDLADPEATIACLQVFALGGHAEEGNILEGGYLAIRGLLAKTVSDAAHYVAATAVADETAPVLARLIAQISTRFGVVVSQKAAAQAAPVLGALGGAAVNIAFTRHFQSLARGHFTVRRLERAYGREIVFGEYARLAGRAAAA</sequence>
<comment type="caution">
    <text evidence="1">The sequence shown here is derived from an EMBL/GenBank/DDBJ whole genome shotgun (WGS) entry which is preliminary data.</text>
</comment>
<evidence type="ECO:0000313" key="2">
    <source>
        <dbReference type="Proteomes" id="UP000316781"/>
    </source>
</evidence>
<protein>
    <submittedName>
        <fullName evidence="1">EcsC family protein</fullName>
    </submittedName>
</protein>
<dbReference type="Proteomes" id="UP000316781">
    <property type="component" value="Unassembled WGS sequence"/>
</dbReference>
<reference evidence="1 2" key="1">
    <citation type="submission" date="2019-07" db="EMBL/GenBank/DDBJ databases">
        <title>Ln-dependent methylotrophs.</title>
        <authorList>
            <person name="Tani A."/>
        </authorList>
    </citation>
    <scope>NUCLEOTIDE SEQUENCE [LARGE SCALE GENOMIC DNA]</scope>
    <source>
        <strain evidence="1 2">SM89A</strain>
    </source>
</reference>
<evidence type="ECO:0000313" key="1">
    <source>
        <dbReference type="EMBL" id="TRL37991.1"/>
    </source>
</evidence>
<dbReference type="PANTHER" id="PTHR41260:SF1">
    <property type="entry name" value="PROTEIN ECSC"/>
    <property type="match status" value="1"/>
</dbReference>
<accession>A0A549T7Z6</accession>
<gene>
    <name evidence="1" type="ORF">FM996_01305</name>
</gene>
<dbReference type="Pfam" id="PF12787">
    <property type="entry name" value="EcsC"/>
    <property type="match status" value="1"/>
</dbReference>
<dbReference type="InterPro" id="IPR024787">
    <property type="entry name" value="EcsC"/>
</dbReference>
<dbReference type="EMBL" id="VJMF01000006">
    <property type="protein sequence ID" value="TRL37991.1"/>
    <property type="molecule type" value="Genomic_DNA"/>
</dbReference>
<name>A0A549T7Z6_METSR</name>
<dbReference type="PANTHER" id="PTHR41260">
    <property type="entry name" value="PROTEIN ECSC"/>
    <property type="match status" value="1"/>
</dbReference>
<proteinExistence type="predicted"/>
<dbReference type="AlphaFoldDB" id="A0A549T7Z6"/>
<organism evidence="1 2">
    <name type="scientific">Methylosinus sporium</name>
    <dbReference type="NCBI Taxonomy" id="428"/>
    <lineage>
        <taxon>Bacteria</taxon>
        <taxon>Pseudomonadati</taxon>
        <taxon>Pseudomonadota</taxon>
        <taxon>Alphaproteobacteria</taxon>
        <taxon>Hyphomicrobiales</taxon>
        <taxon>Methylocystaceae</taxon>
        <taxon>Methylosinus</taxon>
    </lineage>
</organism>